<dbReference type="RefSeq" id="XP_047764969.1">
    <property type="nucleotide sequence ID" value="XM_047910027.1"/>
</dbReference>
<evidence type="ECO:0000256" key="9">
    <source>
        <dbReference type="ARBA" id="ARBA00023326"/>
    </source>
</evidence>
<dbReference type="InterPro" id="IPR017853">
    <property type="entry name" value="GH"/>
</dbReference>
<dbReference type="SMART" id="SM01217">
    <property type="entry name" value="Fn3_like"/>
    <property type="match status" value="1"/>
</dbReference>
<dbReference type="InterPro" id="IPR044993">
    <property type="entry name" value="BXL"/>
</dbReference>
<evidence type="ECO:0000313" key="13">
    <source>
        <dbReference type="EMBL" id="UJO20603.1"/>
    </source>
</evidence>
<dbReference type="Proteomes" id="UP000756132">
    <property type="component" value="Chromosome 8"/>
</dbReference>
<dbReference type="InterPro" id="IPR002772">
    <property type="entry name" value="Glyco_hydro_3_C"/>
</dbReference>
<keyword evidence="14" id="KW-1185">Reference proteome</keyword>
<dbReference type="InterPro" id="IPR013783">
    <property type="entry name" value="Ig-like_fold"/>
</dbReference>
<keyword evidence="9" id="KW-0624">Polysaccharide degradation</keyword>
<reference evidence="13" key="1">
    <citation type="submission" date="2021-12" db="EMBL/GenBank/DDBJ databases">
        <authorList>
            <person name="Zaccaron A."/>
            <person name="Stergiopoulos I."/>
        </authorList>
    </citation>
    <scope>NUCLEOTIDE SEQUENCE</scope>
    <source>
        <strain evidence="13">Race5_Kim</strain>
    </source>
</reference>
<evidence type="ECO:0000259" key="12">
    <source>
        <dbReference type="SMART" id="SM01217"/>
    </source>
</evidence>
<dbReference type="SUPFAM" id="SSF51445">
    <property type="entry name" value="(Trans)glycosidases"/>
    <property type="match status" value="1"/>
</dbReference>
<organism evidence="13 14">
    <name type="scientific">Passalora fulva</name>
    <name type="common">Tomato leaf mold</name>
    <name type="synonym">Cladosporium fulvum</name>
    <dbReference type="NCBI Taxonomy" id="5499"/>
    <lineage>
        <taxon>Eukaryota</taxon>
        <taxon>Fungi</taxon>
        <taxon>Dikarya</taxon>
        <taxon>Ascomycota</taxon>
        <taxon>Pezizomycotina</taxon>
        <taxon>Dothideomycetes</taxon>
        <taxon>Dothideomycetidae</taxon>
        <taxon>Mycosphaerellales</taxon>
        <taxon>Mycosphaerellaceae</taxon>
        <taxon>Fulvia</taxon>
    </lineage>
</organism>
<evidence type="ECO:0000256" key="3">
    <source>
        <dbReference type="ARBA" id="ARBA00022651"/>
    </source>
</evidence>
<dbReference type="GO" id="GO:0009044">
    <property type="term" value="F:xylan 1,4-beta-xylosidase activity"/>
    <property type="evidence" value="ECO:0007669"/>
    <property type="project" value="UniProtKB-EC"/>
</dbReference>
<evidence type="ECO:0000256" key="11">
    <source>
        <dbReference type="ARBA" id="ARBA00026107"/>
    </source>
</evidence>
<reference evidence="13" key="2">
    <citation type="journal article" date="2022" name="Microb. Genom.">
        <title>A chromosome-scale genome assembly of the tomato pathogen Cladosporium fulvum reveals a compartmentalized genome architecture and the presence of a dispensable chromosome.</title>
        <authorList>
            <person name="Zaccaron A.Z."/>
            <person name="Chen L.H."/>
            <person name="Samaras A."/>
            <person name="Stergiopoulos I."/>
        </authorList>
    </citation>
    <scope>NUCLEOTIDE SEQUENCE</scope>
    <source>
        <strain evidence="13">Race5_Kim</strain>
    </source>
</reference>
<evidence type="ECO:0000256" key="10">
    <source>
        <dbReference type="ARBA" id="ARBA00024574"/>
    </source>
</evidence>
<dbReference type="InterPro" id="IPR001764">
    <property type="entry name" value="Glyco_hydro_3_N"/>
</dbReference>
<protein>
    <recommendedName>
        <fullName evidence="11">xylan 1,4-beta-xylosidase</fullName>
        <ecNumber evidence="11">3.2.1.37</ecNumber>
    </recommendedName>
</protein>
<dbReference type="Pfam" id="PF00933">
    <property type="entry name" value="Glyco_hydro_3"/>
    <property type="match status" value="1"/>
</dbReference>
<dbReference type="AlphaFoldDB" id="A0A9Q8USA9"/>
<dbReference type="Gene3D" id="3.40.50.1700">
    <property type="entry name" value="Glycoside hydrolase family 3 C-terminal domain"/>
    <property type="match status" value="1"/>
</dbReference>
<sequence length="541" mass="58886">MRDLAEYYLPPFEACVRDAGLGSVMCSYNALNGVPTCADDWLQNTLLRDHWKWNEPEQYIVSDCFAIDQILVSHNYSDTAEEAAQAALQAGTDLDCGVFYQNFLPGALDQGLVSEAEVDVALKRIYSSLIKVGYFDPTNSHPYQEIAWEDFNTPEARKLARKAATSGMVLLKHDHSTLPLTVPTKRDLRVLLVGEWANATIAMLGGYSGVSPYIHSPLYGLQQVENVLVDSITSLDDPTSAATVAQAHDVIVYVGGIDQSVERETLDRTSLSCNTTQLALISAVSSVGKPTIIVQSGGGQLDDSEFLSNPNISAILWVGYPGQDGGVAIADVLFGNVAPAGRLPVTMYPATYVSLPMTDMGLRPDGEKHLGRTYKWHDGAVLPFGHGLHYTTFEVDASFVPVGSLHISEILHSCENGERPEQAIIGHVHLRVHNIGNTTSDYVALAFLRGDGGPPPWPIKELVGYERLHDLEPGCSGEAGTVVLPITVASLSRWDEEGRRILYPGRYTVAIDTEPELAGVSFEVLGEERVVEVWPERPGRG</sequence>
<proteinExistence type="inferred from homology"/>
<dbReference type="Gene3D" id="2.60.40.10">
    <property type="entry name" value="Immunoglobulins"/>
    <property type="match status" value="1"/>
</dbReference>
<dbReference type="Gene3D" id="3.20.20.300">
    <property type="entry name" value="Glycoside hydrolase, family 3, N-terminal domain"/>
    <property type="match status" value="1"/>
</dbReference>
<dbReference type="Pfam" id="PF01915">
    <property type="entry name" value="Glyco_hydro_3_C"/>
    <property type="match status" value="1"/>
</dbReference>
<comment type="similarity">
    <text evidence="2">Belongs to the glycosyl hydrolase 3 family.</text>
</comment>
<evidence type="ECO:0000256" key="1">
    <source>
        <dbReference type="ARBA" id="ARBA00004851"/>
    </source>
</evidence>
<dbReference type="GO" id="GO:0045493">
    <property type="term" value="P:xylan catabolic process"/>
    <property type="evidence" value="ECO:0007669"/>
    <property type="project" value="UniProtKB-KW"/>
</dbReference>
<gene>
    <name evidence="13" type="ORF">CLAFUR5_10879</name>
</gene>
<accession>A0A9Q8USA9</accession>
<evidence type="ECO:0000256" key="7">
    <source>
        <dbReference type="ARBA" id="ARBA00023277"/>
    </source>
</evidence>
<evidence type="ECO:0000256" key="5">
    <source>
        <dbReference type="ARBA" id="ARBA00022801"/>
    </source>
</evidence>
<dbReference type="GO" id="GO:0046556">
    <property type="term" value="F:alpha-L-arabinofuranosidase activity"/>
    <property type="evidence" value="ECO:0007669"/>
    <property type="project" value="TreeGrafter"/>
</dbReference>
<dbReference type="GO" id="GO:0031222">
    <property type="term" value="P:arabinan catabolic process"/>
    <property type="evidence" value="ECO:0007669"/>
    <property type="project" value="TreeGrafter"/>
</dbReference>
<dbReference type="InterPro" id="IPR036962">
    <property type="entry name" value="Glyco_hydro_3_N_sf"/>
</dbReference>
<dbReference type="EC" id="3.2.1.37" evidence="11"/>
<dbReference type="GeneID" id="71990757"/>
<name>A0A9Q8USA9_PASFU</name>
<feature type="domain" description="Fibronectin type III-like" evidence="12">
    <location>
        <begin position="442"/>
        <end position="515"/>
    </location>
</feature>
<dbReference type="KEGG" id="ffu:CLAFUR5_10879"/>
<comment type="pathway">
    <text evidence="1">Glycan degradation; xylan degradation.</text>
</comment>
<keyword evidence="7" id="KW-0119">Carbohydrate metabolism</keyword>
<keyword evidence="4" id="KW-0732">Signal</keyword>
<evidence type="ECO:0000313" key="14">
    <source>
        <dbReference type="Proteomes" id="UP000756132"/>
    </source>
</evidence>
<keyword evidence="3" id="KW-0858">Xylan degradation</keyword>
<dbReference type="Pfam" id="PF14310">
    <property type="entry name" value="Fn3-like"/>
    <property type="match status" value="1"/>
</dbReference>
<dbReference type="EMBL" id="CP090170">
    <property type="protein sequence ID" value="UJO20603.1"/>
    <property type="molecule type" value="Genomic_DNA"/>
</dbReference>
<evidence type="ECO:0000256" key="2">
    <source>
        <dbReference type="ARBA" id="ARBA00005336"/>
    </source>
</evidence>
<evidence type="ECO:0000256" key="6">
    <source>
        <dbReference type="ARBA" id="ARBA00023180"/>
    </source>
</evidence>
<dbReference type="PANTHER" id="PTHR42721">
    <property type="entry name" value="SUGAR HYDROLASE-RELATED"/>
    <property type="match status" value="1"/>
</dbReference>
<evidence type="ECO:0000256" key="8">
    <source>
        <dbReference type="ARBA" id="ARBA00023295"/>
    </source>
</evidence>
<keyword evidence="6" id="KW-0325">Glycoprotein</keyword>
<keyword evidence="8" id="KW-0326">Glycosidase</keyword>
<dbReference type="InterPro" id="IPR026891">
    <property type="entry name" value="Fn3-like"/>
</dbReference>
<dbReference type="InterPro" id="IPR036881">
    <property type="entry name" value="Glyco_hydro_3_C_sf"/>
</dbReference>
<keyword evidence="5" id="KW-0378">Hydrolase</keyword>
<comment type="catalytic activity">
    <reaction evidence="10">
        <text>Hydrolysis of (1-&gt;4)-beta-D-xylans, to remove successive D-xylose residues from the non-reducing termini.</text>
        <dbReference type="EC" id="3.2.1.37"/>
    </reaction>
</comment>
<evidence type="ECO:0000256" key="4">
    <source>
        <dbReference type="ARBA" id="ARBA00022729"/>
    </source>
</evidence>
<dbReference type="SUPFAM" id="SSF52279">
    <property type="entry name" value="Beta-D-glucan exohydrolase, C-terminal domain"/>
    <property type="match status" value="1"/>
</dbReference>
<dbReference type="OrthoDB" id="47059at2759"/>
<dbReference type="PANTHER" id="PTHR42721:SF3">
    <property type="entry name" value="BETA-D-XYLOSIDASE 5-RELATED"/>
    <property type="match status" value="1"/>
</dbReference>